<feature type="region of interest" description="Interaction with target base in tRNA" evidence="9">
    <location>
        <begin position="92"/>
        <end position="94"/>
    </location>
</feature>
<dbReference type="PANTHER" id="PTHR11933">
    <property type="entry name" value="TRNA 5-METHYLAMINOMETHYL-2-THIOURIDYLATE -METHYLTRANSFERASE"/>
    <property type="match status" value="1"/>
</dbReference>
<dbReference type="Pfam" id="PF20258">
    <property type="entry name" value="tRNA_Me_trans_C"/>
    <property type="match status" value="1"/>
</dbReference>
<keyword evidence="5 9" id="KW-0067">ATP-binding</keyword>
<dbReference type="EC" id="2.8.1.13" evidence="9"/>
<dbReference type="GO" id="GO:0103016">
    <property type="term" value="F:tRNA-uridine 2-sulfurtransferase activity"/>
    <property type="evidence" value="ECO:0007669"/>
    <property type="project" value="UniProtKB-EC"/>
</dbReference>
<feature type="site" description="Interaction with tRNA" evidence="9">
    <location>
        <position position="374"/>
    </location>
</feature>
<reference evidence="12 13" key="1">
    <citation type="journal article" date="2015" name="Nature">
        <title>rRNA introns, odd ribosomes, and small enigmatic genomes across a large radiation of phyla.</title>
        <authorList>
            <person name="Brown C.T."/>
            <person name="Hug L.A."/>
            <person name="Thomas B.C."/>
            <person name="Sharon I."/>
            <person name="Castelle C.J."/>
            <person name="Singh A."/>
            <person name="Wilkins M.J."/>
            <person name="Williams K.H."/>
            <person name="Banfield J.F."/>
        </authorList>
    </citation>
    <scope>NUCLEOTIDE SEQUENCE [LARGE SCALE GENOMIC DNA]</scope>
</reference>
<dbReference type="GO" id="GO:0002143">
    <property type="term" value="P:tRNA wobble position uridine thiolation"/>
    <property type="evidence" value="ECO:0007669"/>
    <property type="project" value="TreeGrafter"/>
</dbReference>
<dbReference type="PATRIC" id="fig|1618645.3.peg.359"/>
<keyword evidence="7" id="KW-1015">Disulfide bond</keyword>
<evidence type="ECO:0000313" key="13">
    <source>
        <dbReference type="Proteomes" id="UP000034087"/>
    </source>
</evidence>
<comment type="function">
    <text evidence="9">Catalyzes the 2-thiolation of uridine at the wobble position (U34) of tRNA, leading to the formation of s(2)U34.</text>
</comment>
<keyword evidence="2 9" id="KW-0808">Transferase</keyword>
<dbReference type="GO" id="GO:0005737">
    <property type="term" value="C:cytoplasm"/>
    <property type="evidence" value="ECO:0007669"/>
    <property type="project" value="UniProtKB-SubCell"/>
</dbReference>
<evidence type="ECO:0000256" key="3">
    <source>
        <dbReference type="ARBA" id="ARBA00022694"/>
    </source>
</evidence>
<feature type="binding site" evidence="9">
    <location>
        <position position="121"/>
    </location>
    <ligand>
        <name>ATP</name>
        <dbReference type="ChEBI" id="CHEBI:30616"/>
    </ligand>
</feature>
<dbReference type="PANTHER" id="PTHR11933:SF5">
    <property type="entry name" value="MITOCHONDRIAL TRNA-SPECIFIC 2-THIOURIDYLASE 1"/>
    <property type="match status" value="1"/>
</dbReference>
<dbReference type="Pfam" id="PF03054">
    <property type="entry name" value="tRNA_Me_trans"/>
    <property type="match status" value="1"/>
</dbReference>
<evidence type="ECO:0000256" key="9">
    <source>
        <dbReference type="HAMAP-Rule" id="MF_00144"/>
    </source>
</evidence>
<feature type="binding site" evidence="9">
    <location>
        <position position="38"/>
    </location>
    <ligand>
        <name>ATP</name>
        <dbReference type="ChEBI" id="CHEBI:30616"/>
    </ligand>
</feature>
<dbReference type="InterPro" id="IPR014729">
    <property type="entry name" value="Rossmann-like_a/b/a_fold"/>
</dbReference>
<dbReference type="Proteomes" id="UP000034087">
    <property type="component" value="Unassembled WGS sequence"/>
</dbReference>
<feature type="region of interest" description="Interaction with tRNA" evidence="9">
    <location>
        <begin position="184"/>
        <end position="186"/>
    </location>
</feature>
<dbReference type="EMBL" id="LCIR01000004">
    <property type="protein sequence ID" value="KKT59991.1"/>
    <property type="molecule type" value="Genomic_DNA"/>
</dbReference>
<comment type="subcellular location">
    <subcellularLocation>
        <location evidence="9">Cytoplasm</location>
    </subcellularLocation>
</comment>
<dbReference type="GO" id="GO:0000049">
    <property type="term" value="F:tRNA binding"/>
    <property type="evidence" value="ECO:0007669"/>
    <property type="project" value="UniProtKB-KW"/>
</dbReference>
<dbReference type="FunFam" id="2.30.30.280:FF:000001">
    <property type="entry name" value="tRNA-specific 2-thiouridylase MnmA"/>
    <property type="match status" value="1"/>
</dbReference>
<comment type="catalytic activity">
    <reaction evidence="8 9">
        <text>S-sulfanyl-L-cysteinyl-[protein] + uridine(34) in tRNA + AH2 + ATP = 2-thiouridine(34) in tRNA + L-cysteinyl-[protein] + A + AMP + diphosphate + H(+)</text>
        <dbReference type="Rhea" id="RHEA:47032"/>
        <dbReference type="Rhea" id="RHEA-COMP:10131"/>
        <dbReference type="Rhea" id="RHEA-COMP:11726"/>
        <dbReference type="Rhea" id="RHEA-COMP:11727"/>
        <dbReference type="Rhea" id="RHEA-COMP:11728"/>
        <dbReference type="ChEBI" id="CHEBI:13193"/>
        <dbReference type="ChEBI" id="CHEBI:15378"/>
        <dbReference type="ChEBI" id="CHEBI:17499"/>
        <dbReference type="ChEBI" id="CHEBI:29950"/>
        <dbReference type="ChEBI" id="CHEBI:30616"/>
        <dbReference type="ChEBI" id="CHEBI:33019"/>
        <dbReference type="ChEBI" id="CHEBI:61963"/>
        <dbReference type="ChEBI" id="CHEBI:65315"/>
        <dbReference type="ChEBI" id="CHEBI:87170"/>
        <dbReference type="ChEBI" id="CHEBI:456215"/>
        <dbReference type="EC" id="2.8.1.13"/>
    </reaction>
</comment>
<dbReference type="AlphaFoldDB" id="A0A0G1IKS1"/>
<protein>
    <recommendedName>
        <fullName evidence="9">tRNA-specific 2-thiouridylase MnmA</fullName>
        <ecNumber evidence="9">2.8.1.13</ecNumber>
    </recommendedName>
</protein>
<comment type="similarity">
    <text evidence="9">Belongs to the MnmA/TRMU family.</text>
</comment>
<keyword evidence="4 9" id="KW-0547">Nucleotide-binding</keyword>
<name>A0A0G1IKS1_9BACT</name>
<feature type="binding site" evidence="9">
    <location>
        <begin position="12"/>
        <end position="19"/>
    </location>
    <ligand>
        <name>ATP</name>
        <dbReference type="ChEBI" id="CHEBI:30616"/>
    </ligand>
</feature>
<feature type="active site" description="Nucleophile" evidence="9">
    <location>
        <position position="97"/>
    </location>
</feature>
<dbReference type="CDD" id="cd01998">
    <property type="entry name" value="MnmA_TRMU-like"/>
    <property type="match status" value="1"/>
</dbReference>
<feature type="active site" description="Cysteine persulfide intermediate" evidence="9">
    <location>
        <position position="234"/>
    </location>
</feature>
<keyword evidence="1 9" id="KW-0820">tRNA-binding</keyword>
<evidence type="ECO:0000313" key="12">
    <source>
        <dbReference type="EMBL" id="KKT59991.1"/>
    </source>
</evidence>
<feature type="site" description="Interaction with tRNA" evidence="9">
    <location>
        <position position="122"/>
    </location>
</feature>
<evidence type="ECO:0000256" key="4">
    <source>
        <dbReference type="ARBA" id="ARBA00022741"/>
    </source>
</evidence>
<sequence length="392" mass="43326">MSNSLKKKVFVAMSGGVDSSVAALLLKEKGYDVTGAHMICWEGCENNEDKQDAMRVAAKLGIPFLVWDFKKEYREDVFNYMVGEYAAGLTPNPDVMCNKEIKFGVFLKKALKAGADFIATGHYVRLWPSLLSQTDNSSAPAAADYLHSRPENFCFAKDQASRDCESFSKASGTIALLSAKDRNKDQSYFLWTLTQNQLRHCLFPIGDYLKSEVRKIALEAGLPVAAKPDSQGLCFVGKVDFQEFLRGILPQKTGEVFSSDGRALGEHEGAHFYTIGQRHGFALGGQPEPVYIAEKNIAANTLVVARGADDPVLYKKELVVENFNWVGGIPKMPFSCQARIRYRQPLHKATLYKLSTTNHKLIFDVPQRAVAPGQSIVFYTEAGEMLGGGIIK</sequence>
<gene>
    <name evidence="9" type="primary">mnmA</name>
    <name evidence="12" type="ORF">UW53_C0004G0003</name>
</gene>
<dbReference type="InterPro" id="IPR004506">
    <property type="entry name" value="MnmA-like"/>
</dbReference>
<dbReference type="Gene3D" id="2.40.30.10">
    <property type="entry name" value="Translation factors"/>
    <property type="match status" value="1"/>
</dbReference>
<evidence type="ECO:0000259" key="11">
    <source>
        <dbReference type="Pfam" id="PF20259"/>
    </source>
</evidence>
<dbReference type="Gene3D" id="2.30.30.280">
    <property type="entry name" value="Adenine nucleotide alpha hydrolases-like domains"/>
    <property type="match status" value="1"/>
</dbReference>
<evidence type="ECO:0000256" key="5">
    <source>
        <dbReference type="ARBA" id="ARBA00022840"/>
    </source>
</evidence>
<dbReference type="Pfam" id="PF20259">
    <property type="entry name" value="tRNA_Me_trans_M"/>
    <property type="match status" value="1"/>
</dbReference>
<dbReference type="InterPro" id="IPR023382">
    <property type="entry name" value="MnmA-like_central_sf"/>
</dbReference>
<feature type="region of interest" description="Interaction with tRNA" evidence="9">
    <location>
        <begin position="341"/>
        <end position="342"/>
    </location>
</feature>
<dbReference type="InterPro" id="IPR046884">
    <property type="entry name" value="MnmA-like_central"/>
</dbReference>
<comment type="caution">
    <text evidence="9">Lacks conserved residue(s) required for the propagation of feature annotation.</text>
</comment>
<dbReference type="InterPro" id="IPR046885">
    <property type="entry name" value="MnmA-like_C"/>
</dbReference>
<evidence type="ECO:0000256" key="8">
    <source>
        <dbReference type="ARBA" id="ARBA00051542"/>
    </source>
</evidence>
<keyword evidence="3 9" id="KW-0819">tRNA processing</keyword>
<dbReference type="Gene3D" id="3.40.50.620">
    <property type="entry name" value="HUPs"/>
    <property type="match status" value="1"/>
</dbReference>
<dbReference type="HAMAP" id="MF_00144">
    <property type="entry name" value="tRNA_thiouridyl_MnmA"/>
    <property type="match status" value="1"/>
</dbReference>
<evidence type="ECO:0000256" key="1">
    <source>
        <dbReference type="ARBA" id="ARBA00022555"/>
    </source>
</evidence>
<accession>A0A0G1IKS1</accession>
<feature type="domain" description="tRNA-specific 2-thiouridylase MnmA-like central" evidence="11">
    <location>
        <begin position="242"/>
        <end position="306"/>
    </location>
</feature>
<evidence type="ECO:0000256" key="6">
    <source>
        <dbReference type="ARBA" id="ARBA00022884"/>
    </source>
</evidence>
<evidence type="ECO:0000256" key="2">
    <source>
        <dbReference type="ARBA" id="ARBA00022679"/>
    </source>
</evidence>
<evidence type="ECO:0000256" key="7">
    <source>
        <dbReference type="ARBA" id="ARBA00023157"/>
    </source>
</evidence>
<organism evidence="12 13">
    <name type="scientific">Candidatus Giovannonibacteria bacterium GW2011_GWA1_44_25</name>
    <dbReference type="NCBI Taxonomy" id="1618645"/>
    <lineage>
        <taxon>Bacteria</taxon>
        <taxon>Candidatus Giovannoniibacteriota</taxon>
    </lineage>
</organism>
<dbReference type="GO" id="GO:0005524">
    <property type="term" value="F:ATP binding"/>
    <property type="evidence" value="ECO:0007669"/>
    <property type="project" value="UniProtKB-KW"/>
</dbReference>
<proteinExistence type="inferred from homology"/>
<comment type="caution">
    <text evidence="12">The sequence shown here is derived from an EMBL/GenBank/DDBJ whole genome shotgun (WGS) entry which is preliminary data.</text>
</comment>
<keyword evidence="9" id="KW-0963">Cytoplasm</keyword>
<evidence type="ECO:0000259" key="10">
    <source>
        <dbReference type="Pfam" id="PF20258"/>
    </source>
</evidence>
<keyword evidence="6 9" id="KW-0694">RNA-binding</keyword>
<feature type="domain" description="tRNA-specific 2-thiouridylase MnmA-like C-terminal" evidence="10">
    <location>
        <begin position="316"/>
        <end position="391"/>
    </location>
</feature>
<dbReference type="SUPFAM" id="SSF52402">
    <property type="entry name" value="Adenine nucleotide alpha hydrolases-like"/>
    <property type="match status" value="1"/>
</dbReference>